<protein>
    <submittedName>
        <fullName evidence="9">PTS sugar transporter subunit IIB</fullName>
    </submittedName>
</protein>
<name>A0AAW9K4N9_CARML</name>
<organism evidence="9 10">
    <name type="scientific">Carnobacterium maltaromaticum</name>
    <name type="common">Carnobacterium piscicola</name>
    <dbReference type="NCBI Taxonomy" id="2751"/>
    <lineage>
        <taxon>Bacteria</taxon>
        <taxon>Bacillati</taxon>
        <taxon>Bacillota</taxon>
        <taxon>Bacilli</taxon>
        <taxon>Lactobacillales</taxon>
        <taxon>Carnobacteriaceae</taxon>
        <taxon>Carnobacterium</taxon>
    </lineage>
</organism>
<evidence type="ECO:0000313" key="10">
    <source>
        <dbReference type="Proteomes" id="UP001290462"/>
    </source>
</evidence>
<gene>
    <name evidence="9" type="ORF">RAK27_08305</name>
</gene>
<evidence type="ECO:0000256" key="1">
    <source>
        <dbReference type="ARBA" id="ARBA00022448"/>
    </source>
</evidence>
<comment type="caution">
    <text evidence="9">The sequence shown here is derived from an EMBL/GenBank/DDBJ whole genome shotgun (WGS) entry which is preliminary data.</text>
</comment>
<keyword evidence="5" id="KW-0598">Phosphotransferase system</keyword>
<accession>A0AAW9K4N9</accession>
<evidence type="ECO:0000256" key="7">
    <source>
        <dbReference type="PROSITE-ProRule" id="PRU00423"/>
    </source>
</evidence>
<dbReference type="PROSITE" id="PS51100">
    <property type="entry name" value="PTS_EIIB_TYPE_3"/>
    <property type="match status" value="1"/>
</dbReference>
<dbReference type="PANTHER" id="PTHR34581">
    <property type="entry name" value="PTS SYSTEM N,N'-DIACETYLCHITOBIOSE-SPECIFIC EIIB COMPONENT"/>
    <property type="match status" value="1"/>
</dbReference>
<dbReference type="RefSeq" id="WP_056999268.1">
    <property type="nucleotide sequence ID" value="NZ_BJOJ01000036.1"/>
</dbReference>
<keyword evidence="2" id="KW-0597">Phosphoprotein</keyword>
<evidence type="ECO:0000256" key="3">
    <source>
        <dbReference type="ARBA" id="ARBA00022597"/>
    </source>
</evidence>
<dbReference type="AlphaFoldDB" id="A0AAW9K4N9"/>
<keyword evidence="6" id="KW-0418">Kinase</keyword>
<evidence type="ECO:0000259" key="8">
    <source>
        <dbReference type="PROSITE" id="PS51100"/>
    </source>
</evidence>
<evidence type="ECO:0000256" key="6">
    <source>
        <dbReference type="ARBA" id="ARBA00022777"/>
    </source>
</evidence>
<evidence type="ECO:0000256" key="4">
    <source>
        <dbReference type="ARBA" id="ARBA00022679"/>
    </source>
</evidence>
<dbReference type="GO" id="GO:0008982">
    <property type="term" value="F:protein-N(PI)-phosphohistidine-sugar phosphotransferase activity"/>
    <property type="evidence" value="ECO:0007669"/>
    <property type="project" value="InterPro"/>
</dbReference>
<dbReference type="Proteomes" id="UP001290462">
    <property type="component" value="Unassembled WGS sequence"/>
</dbReference>
<dbReference type="InterPro" id="IPR003501">
    <property type="entry name" value="PTS_EIIB_2/3"/>
</dbReference>
<feature type="domain" description="PTS EIIB type-3" evidence="8">
    <location>
        <begin position="3"/>
        <end position="108"/>
    </location>
</feature>
<evidence type="ECO:0000256" key="2">
    <source>
        <dbReference type="ARBA" id="ARBA00022553"/>
    </source>
</evidence>
<keyword evidence="3 9" id="KW-0762">Sugar transport</keyword>
<reference evidence="9" key="1">
    <citation type="submission" date="2023-08" db="EMBL/GenBank/DDBJ databases">
        <title>Genomic characterization of piscicolin 126 produced by Carnobacterium maltaromaticum CM22 strain isolated from salmon (Salmo salar).</title>
        <authorList>
            <person name="Gonzalez-Gragera E."/>
            <person name="Garcia-Lopez J.D."/>
            <person name="Teso-Perez C."/>
            <person name="Gimenez-Hernandez I."/>
            <person name="Peralta-Sanchez J.M."/>
            <person name="Valdivia E."/>
            <person name="Montalban-Lopez M."/>
            <person name="Martin-Platero A.M."/>
            <person name="Banos A."/>
            <person name="Martinez-Bueno M."/>
        </authorList>
    </citation>
    <scope>NUCLEOTIDE SEQUENCE</scope>
    <source>
        <strain evidence="9">CM22</strain>
    </source>
</reference>
<dbReference type="PANTHER" id="PTHR34581:SF2">
    <property type="entry name" value="PTS SYSTEM N,N'-DIACETYLCHITOBIOSE-SPECIFIC EIIB COMPONENT"/>
    <property type="match status" value="1"/>
</dbReference>
<dbReference type="EMBL" id="JAVBVO010000003">
    <property type="protein sequence ID" value="MDZ5758652.1"/>
    <property type="molecule type" value="Genomic_DNA"/>
</dbReference>
<evidence type="ECO:0000256" key="5">
    <source>
        <dbReference type="ARBA" id="ARBA00022683"/>
    </source>
</evidence>
<feature type="modified residue" description="Phosphocysteine; by EIIA" evidence="7">
    <location>
        <position position="10"/>
    </location>
</feature>
<keyword evidence="1" id="KW-0813">Transport</keyword>
<dbReference type="Pfam" id="PF02302">
    <property type="entry name" value="PTS_IIB"/>
    <property type="match status" value="1"/>
</dbReference>
<sequence>MAKKTIVLVCSAGMSTSLLVLNMERAIEARGLDIDVFAISGSDVADFLEKRPINVMLLGPQVRFMKRQFGPILEPRGIPVEVITMKDYGLMDGESVLIWAEELMKSAN</sequence>
<dbReference type="GO" id="GO:0009401">
    <property type="term" value="P:phosphoenolpyruvate-dependent sugar phosphotransferase system"/>
    <property type="evidence" value="ECO:0007669"/>
    <property type="project" value="UniProtKB-KW"/>
</dbReference>
<dbReference type="Gene3D" id="3.40.50.2300">
    <property type="match status" value="1"/>
</dbReference>
<dbReference type="InterPro" id="IPR036095">
    <property type="entry name" value="PTS_EIIB-like_sf"/>
</dbReference>
<dbReference type="SUPFAM" id="SSF52794">
    <property type="entry name" value="PTS system IIB component-like"/>
    <property type="match status" value="1"/>
</dbReference>
<proteinExistence type="predicted"/>
<dbReference type="InterPro" id="IPR013012">
    <property type="entry name" value="PTS_EIIB_3"/>
</dbReference>
<dbReference type="GO" id="GO:0016301">
    <property type="term" value="F:kinase activity"/>
    <property type="evidence" value="ECO:0007669"/>
    <property type="project" value="UniProtKB-KW"/>
</dbReference>
<evidence type="ECO:0000313" key="9">
    <source>
        <dbReference type="EMBL" id="MDZ5758652.1"/>
    </source>
</evidence>
<keyword evidence="4" id="KW-0808">Transferase</keyword>
<dbReference type="CDD" id="cd05564">
    <property type="entry name" value="PTS_IIB_chitobiose_lichenan"/>
    <property type="match status" value="1"/>
</dbReference>
<dbReference type="InterPro" id="IPR051819">
    <property type="entry name" value="PTS_sugar-specific_EIIB"/>
</dbReference>